<keyword evidence="3" id="KW-1185">Reference proteome</keyword>
<dbReference type="EMBL" id="NIBG01000008">
    <property type="protein sequence ID" value="PAB59406.1"/>
    <property type="molecule type" value="Genomic_DNA"/>
</dbReference>
<evidence type="ECO:0000313" key="2">
    <source>
        <dbReference type="EMBL" id="PAB59406.1"/>
    </source>
</evidence>
<dbReference type="SUPFAM" id="SSF51735">
    <property type="entry name" value="NAD(P)-binding Rossmann-fold domains"/>
    <property type="match status" value="1"/>
</dbReference>
<dbReference type="InterPro" id="IPR003560">
    <property type="entry name" value="DHB_DH"/>
</dbReference>
<dbReference type="PANTHER" id="PTHR43157:SF31">
    <property type="entry name" value="PHOSPHATIDYLINOSITOL-GLYCAN BIOSYNTHESIS CLASS F PROTEIN"/>
    <property type="match status" value="1"/>
</dbReference>
<dbReference type="PANTHER" id="PTHR43157">
    <property type="entry name" value="PHOSPHATIDYLINOSITOL-GLYCAN BIOSYNTHESIS CLASS F PROTEIN-RELATED"/>
    <property type="match status" value="1"/>
</dbReference>
<keyword evidence="1" id="KW-0560">Oxidoreductase</keyword>
<dbReference type="AlphaFoldDB" id="A0A267MIQ3"/>
<proteinExistence type="predicted"/>
<organism evidence="2 3">
    <name type="scientific">Anaeromicrobium sediminis</name>
    <dbReference type="NCBI Taxonomy" id="1478221"/>
    <lineage>
        <taxon>Bacteria</taxon>
        <taxon>Bacillati</taxon>
        <taxon>Bacillota</taxon>
        <taxon>Clostridia</taxon>
        <taxon>Peptostreptococcales</taxon>
        <taxon>Thermotaleaceae</taxon>
        <taxon>Anaeromicrobium</taxon>
    </lineage>
</organism>
<dbReference type="CDD" id="cd05327">
    <property type="entry name" value="retinol-DH_like_SDR_c_like"/>
    <property type="match status" value="1"/>
</dbReference>
<reference evidence="2 3" key="1">
    <citation type="submission" date="2017-06" db="EMBL/GenBank/DDBJ databases">
        <title>Draft genome sequence of anaerobic fermentative bacterium Anaeromicrobium sediminis DY2726D isolated from West Pacific Ocean sediments.</title>
        <authorList>
            <person name="Zeng X."/>
        </authorList>
    </citation>
    <scope>NUCLEOTIDE SEQUENCE [LARGE SCALE GENOMIC DNA]</scope>
    <source>
        <strain evidence="2 3">DY2726D</strain>
    </source>
</reference>
<dbReference type="PRINTS" id="PR01397">
    <property type="entry name" value="DHBDHDRGNASE"/>
</dbReference>
<dbReference type="InterPro" id="IPR002347">
    <property type="entry name" value="SDR_fam"/>
</dbReference>
<sequence>MTGANSGVGLETTRQLVKQGAHVIMACRRIESAKEVAKSFAAERGTVSFEKLDLSDLESVRAFAENIKSKHKKIDGLVNNAGMVTSGKVPKRTKQGFEMMFAVNHLGHFLLTESLLDIINETQGSRIVILSSIGHAGSDKKRPEIHFEDLNYDKRVFNRTDAYCESKLANLLYAKELAERVKNKKTTVVSVHPGWAKSNLAGKGFTAFVQNVLLTPVAPLLTIMSNEDAAQTSLHCLLDDDVPKFSGEYFSQNSLLYSDKECRRGGWPMKSPNPNAHDMKSALRLTKVSKKMVGLK</sequence>
<evidence type="ECO:0000256" key="1">
    <source>
        <dbReference type="ARBA" id="ARBA00023002"/>
    </source>
</evidence>
<dbReference type="GO" id="GO:0019290">
    <property type="term" value="P:siderophore biosynthetic process"/>
    <property type="evidence" value="ECO:0007669"/>
    <property type="project" value="InterPro"/>
</dbReference>
<name>A0A267MIQ3_9FIRM</name>
<protein>
    <submittedName>
        <fullName evidence="2">SDR family oxidoreductase</fullName>
    </submittedName>
</protein>
<dbReference type="GO" id="GO:0008667">
    <property type="term" value="F:2,3-dihydro-2,3-dihydroxybenzoate dehydrogenase activity"/>
    <property type="evidence" value="ECO:0007669"/>
    <property type="project" value="InterPro"/>
</dbReference>
<accession>A0A267MIQ3</accession>
<evidence type="ECO:0000313" key="3">
    <source>
        <dbReference type="Proteomes" id="UP000216024"/>
    </source>
</evidence>
<gene>
    <name evidence="2" type="ORF">CCE28_10545</name>
</gene>
<dbReference type="Gene3D" id="3.40.50.720">
    <property type="entry name" value="NAD(P)-binding Rossmann-like Domain"/>
    <property type="match status" value="1"/>
</dbReference>
<dbReference type="Proteomes" id="UP000216024">
    <property type="component" value="Unassembled WGS sequence"/>
</dbReference>
<dbReference type="Pfam" id="PF00106">
    <property type="entry name" value="adh_short"/>
    <property type="match status" value="1"/>
</dbReference>
<dbReference type="OrthoDB" id="9809821at2"/>
<dbReference type="InterPro" id="IPR036291">
    <property type="entry name" value="NAD(P)-bd_dom_sf"/>
</dbReference>
<comment type="caution">
    <text evidence="2">The sequence shown here is derived from an EMBL/GenBank/DDBJ whole genome shotgun (WGS) entry which is preliminary data.</text>
</comment>